<dbReference type="PANTHER" id="PTHR33221:SF9">
    <property type="entry name" value="RRF2 FAMILY PROTEIN"/>
    <property type="match status" value="1"/>
</dbReference>
<dbReference type="GO" id="GO:0003700">
    <property type="term" value="F:DNA-binding transcription factor activity"/>
    <property type="evidence" value="ECO:0007669"/>
    <property type="project" value="TreeGrafter"/>
</dbReference>
<accession>A0A1W1VBW3</accession>
<dbReference type="EMBL" id="FWWT01000017">
    <property type="protein sequence ID" value="SMB90957.1"/>
    <property type="molecule type" value="Genomic_DNA"/>
</dbReference>
<proteinExistence type="predicted"/>
<dbReference type="InterPro" id="IPR036388">
    <property type="entry name" value="WH-like_DNA-bd_sf"/>
</dbReference>
<dbReference type="STRING" id="656914.SAMN00017405_1390"/>
<gene>
    <name evidence="1" type="ORF">SAMN00017405_1390</name>
</gene>
<dbReference type="Gene3D" id="1.10.10.10">
    <property type="entry name" value="Winged helix-like DNA-binding domain superfamily/Winged helix DNA-binding domain"/>
    <property type="match status" value="1"/>
</dbReference>
<dbReference type="NCBIfam" id="TIGR00738">
    <property type="entry name" value="rrf2_super"/>
    <property type="match status" value="1"/>
</dbReference>
<dbReference type="SUPFAM" id="SSF46785">
    <property type="entry name" value="Winged helix' DNA-binding domain"/>
    <property type="match status" value="1"/>
</dbReference>
<evidence type="ECO:0000313" key="2">
    <source>
        <dbReference type="Proteomes" id="UP000192731"/>
    </source>
</evidence>
<dbReference type="Proteomes" id="UP000192731">
    <property type="component" value="Unassembled WGS sequence"/>
</dbReference>
<keyword evidence="2" id="KW-1185">Reference proteome</keyword>
<evidence type="ECO:0000313" key="1">
    <source>
        <dbReference type="EMBL" id="SMB90957.1"/>
    </source>
</evidence>
<name>A0A1W1VBW3_DESTI</name>
<dbReference type="PANTHER" id="PTHR33221">
    <property type="entry name" value="WINGED HELIX-TURN-HELIX TRANSCRIPTIONAL REGULATOR, RRF2 FAMILY"/>
    <property type="match status" value="1"/>
</dbReference>
<sequence length="137" mass="15356">MPGVFHISEMVSLALHSMVFITIENKELVSVKDIARKTNFSEAHLSKVLQRLVKAGFLRSVRGPKGGFGLLKDPEDINLLEIFESIEGSITIAGCPTNNITCPFNQCIFQGIPEKLNNQFVEFLQDKKLSDFMKELN</sequence>
<dbReference type="InterPro" id="IPR000944">
    <property type="entry name" value="Tscrpt_reg_Rrf2"/>
</dbReference>
<dbReference type="Pfam" id="PF02082">
    <property type="entry name" value="Rrf2"/>
    <property type="match status" value="1"/>
</dbReference>
<dbReference type="RefSeq" id="WP_200805892.1">
    <property type="nucleotide sequence ID" value="NZ_FWWT01000017.1"/>
</dbReference>
<dbReference type="PROSITE" id="PS51197">
    <property type="entry name" value="HTH_RRF2_2"/>
    <property type="match status" value="1"/>
</dbReference>
<dbReference type="InterPro" id="IPR036390">
    <property type="entry name" value="WH_DNA-bd_sf"/>
</dbReference>
<protein>
    <submittedName>
        <fullName evidence="1">Transcriptional regulator, BadM/Rrf2 family</fullName>
    </submittedName>
</protein>
<organism evidence="1 2">
    <name type="scientific">Desulfonispora thiosulfatigenes DSM 11270</name>
    <dbReference type="NCBI Taxonomy" id="656914"/>
    <lineage>
        <taxon>Bacteria</taxon>
        <taxon>Bacillati</taxon>
        <taxon>Bacillota</taxon>
        <taxon>Clostridia</taxon>
        <taxon>Eubacteriales</taxon>
        <taxon>Peptococcaceae</taxon>
        <taxon>Desulfonispora</taxon>
    </lineage>
</organism>
<dbReference type="AlphaFoldDB" id="A0A1W1VBW3"/>
<dbReference type="GO" id="GO:0005829">
    <property type="term" value="C:cytosol"/>
    <property type="evidence" value="ECO:0007669"/>
    <property type="project" value="TreeGrafter"/>
</dbReference>
<reference evidence="1 2" key="1">
    <citation type="submission" date="2017-04" db="EMBL/GenBank/DDBJ databases">
        <authorList>
            <person name="Afonso C.L."/>
            <person name="Miller P.J."/>
            <person name="Scott M.A."/>
            <person name="Spackman E."/>
            <person name="Goraichik I."/>
            <person name="Dimitrov K.M."/>
            <person name="Suarez D.L."/>
            <person name="Swayne D.E."/>
        </authorList>
    </citation>
    <scope>NUCLEOTIDE SEQUENCE [LARGE SCALE GENOMIC DNA]</scope>
    <source>
        <strain evidence="1 2">DSM 11270</strain>
    </source>
</reference>